<dbReference type="SUPFAM" id="SSF52833">
    <property type="entry name" value="Thioredoxin-like"/>
    <property type="match status" value="1"/>
</dbReference>
<dbReference type="PANTHER" id="PTHR30041:SF8">
    <property type="entry name" value="PROTEIN YFFB"/>
    <property type="match status" value="1"/>
</dbReference>
<evidence type="ECO:0000256" key="2">
    <source>
        <dbReference type="PROSITE-ProRule" id="PRU01282"/>
    </source>
</evidence>
<evidence type="ECO:0000313" key="4">
    <source>
        <dbReference type="Proteomes" id="UP000238338"/>
    </source>
</evidence>
<comment type="caution">
    <text evidence="3">The sequence shown here is derived from an EMBL/GenBank/DDBJ whole genome shotgun (WGS) entry which is preliminary data.</text>
</comment>
<dbReference type="Proteomes" id="UP000238338">
    <property type="component" value="Unassembled WGS sequence"/>
</dbReference>
<dbReference type="Pfam" id="PF03960">
    <property type="entry name" value="ArsC"/>
    <property type="match status" value="1"/>
</dbReference>
<name>A0A2S8SE41_9RHOB</name>
<dbReference type="AlphaFoldDB" id="A0A2S8SE41"/>
<dbReference type="PROSITE" id="PS51353">
    <property type="entry name" value="ARSC"/>
    <property type="match status" value="1"/>
</dbReference>
<proteinExistence type="inferred from homology"/>
<dbReference type="InterPro" id="IPR036249">
    <property type="entry name" value="Thioredoxin-like_sf"/>
</dbReference>
<dbReference type="EMBL" id="PVEP01000001">
    <property type="protein sequence ID" value="PQV59019.1"/>
    <property type="molecule type" value="Genomic_DNA"/>
</dbReference>
<dbReference type="PANTHER" id="PTHR30041">
    <property type="entry name" value="ARSENATE REDUCTASE"/>
    <property type="match status" value="1"/>
</dbReference>
<evidence type="ECO:0000256" key="1">
    <source>
        <dbReference type="ARBA" id="ARBA00007198"/>
    </source>
</evidence>
<evidence type="ECO:0000313" key="3">
    <source>
        <dbReference type="EMBL" id="PQV59019.1"/>
    </source>
</evidence>
<dbReference type="OrthoDB" id="9803749at2"/>
<gene>
    <name evidence="3" type="ORF">LX70_00839</name>
</gene>
<keyword evidence="4" id="KW-1185">Reference proteome</keyword>
<protein>
    <submittedName>
        <fullName evidence="3">Arsenate reductase-like glutaredoxin family protein</fullName>
    </submittedName>
</protein>
<dbReference type="Gene3D" id="3.40.30.10">
    <property type="entry name" value="Glutaredoxin"/>
    <property type="match status" value="1"/>
</dbReference>
<sequence length="112" mass="12105">MAATTILYGLGTCDTCRKARKALEAAGQAVAFRDVRAEPLAAEDRARFLAAFGEALVNRASTTWRGLDAGEREKPPEALLAAHPTLMKRPVIARGEKLWLGWSKAVQADVLT</sequence>
<dbReference type="RefSeq" id="WP_105513231.1">
    <property type="nucleotide sequence ID" value="NZ_PVEP01000001.1"/>
</dbReference>
<accession>A0A2S8SE41</accession>
<organism evidence="3 4">
    <name type="scientific">Albidovulum denitrificans</name>
    <dbReference type="NCBI Taxonomy" id="404881"/>
    <lineage>
        <taxon>Bacteria</taxon>
        <taxon>Pseudomonadati</taxon>
        <taxon>Pseudomonadota</taxon>
        <taxon>Alphaproteobacteria</taxon>
        <taxon>Rhodobacterales</taxon>
        <taxon>Paracoccaceae</taxon>
        <taxon>Albidovulum</taxon>
    </lineage>
</organism>
<reference evidence="3 4" key="1">
    <citation type="submission" date="2018-02" db="EMBL/GenBank/DDBJ databases">
        <title>Genomic Encyclopedia of Archaeal and Bacterial Type Strains, Phase II (KMG-II): from individual species to whole genera.</title>
        <authorList>
            <person name="Goeker M."/>
        </authorList>
    </citation>
    <scope>NUCLEOTIDE SEQUENCE [LARGE SCALE GENOMIC DNA]</scope>
    <source>
        <strain evidence="3 4">DSM 18921</strain>
    </source>
</reference>
<dbReference type="InterPro" id="IPR006660">
    <property type="entry name" value="Arsenate_reductase-like"/>
</dbReference>
<comment type="similarity">
    <text evidence="1 2">Belongs to the ArsC family.</text>
</comment>